<accession>A0ABM4D9X5</accession>
<feature type="domain" description="Protein kinase" evidence="5">
    <location>
        <begin position="153"/>
        <end position="406"/>
    </location>
</feature>
<dbReference type="Proteomes" id="UP001652625">
    <property type="component" value="Chromosome 13"/>
</dbReference>
<evidence type="ECO:0000259" key="5">
    <source>
        <dbReference type="PROSITE" id="PS50011"/>
    </source>
</evidence>
<dbReference type="InterPro" id="IPR045269">
    <property type="entry name" value="Atg1-like"/>
</dbReference>
<keyword evidence="3 7" id="KW-0418">Kinase</keyword>
<keyword evidence="2" id="KW-0547">Nucleotide-binding</keyword>
<dbReference type="Gene3D" id="3.30.200.20">
    <property type="entry name" value="Phosphorylase Kinase, domain 1"/>
    <property type="match status" value="1"/>
</dbReference>
<keyword evidence="1" id="KW-0808">Transferase</keyword>
<dbReference type="PROSITE" id="PS50011">
    <property type="entry name" value="PROTEIN_KINASE_DOM"/>
    <property type="match status" value="1"/>
</dbReference>
<evidence type="ECO:0000313" key="6">
    <source>
        <dbReference type="Proteomes" id="UP001652625"/>
    </source>
</evidence>
<dbReference type="PANTHER" id="PTHR24348">
    <property type="entry name" value="SERINE/THREONINE-PROTEIN KINASE UNC-51-RELATED"/>
    <property type="match status" value="1"/>
</dbReference>
<dbReference type="GeneID" id="101238636"/>
<dbReference type="RefSeq" id="XP_065671148.1">
    <property type="nucleotide sequence ID" value="XM_065815076.1"/>
</dbReference>
<dbReference type="Pfam" id="PF00069">
    <property type="entry name" value="Pkinase"/>
    <property type="match status" value="1"/>
</dbReference>
<evidence type="ECO:0000313" key="7">
    <source>
        <dbReference type="RefSeq" id="XP_065671148.1"/>
    </source>
</evidence>
<reference evidence="7" key="1">
    <citation type="submission" date="2025-08" db="UniProtKB">
        <authorList>
            <consortium name="RefSeq"/>
        </authorList>
    </citation>
    <scope>IDENTIFICATION</scope>
</reference>
<evidence type="ECO:0000256" key="2">
    <source>
        <dbReference type="ARBA" id="ARBA00022741"/>
    </source>
</evidence>
<keyword evidence="6" id="KW-1185">Reference proteome</keyword>
<proteinExistence type="predicted"/>
<dbReference type="InterPro" id="IPR011009">
    <property type="entry name" value="Kinase-like_dom_sf"/>
</dbReference>
<name>A0ABM4D9X5_HYDVU</name>
<evidence type="ECO:0000256" key="1">
    <source>
        <dbReference type="ARBA" id="ARBA00022679"/>
    </source>
</evidence>
<evidence type="ECO:0000256" key="3">
    <source>
        <dbReference type="ARBA" id="ARBA00022777"/>
    </source>
</evidence>
<organism evidence="6 7">
    <name type="scientific">Hydra vulgaris</name>
    <name type="common">Hydra</name>
    <name type="synonym">Hydra attenuata</name>
    <dbReference type="NCBI Taxonomy" id="6087"/>
    <lineage>
        <taxon>Eukaryota</taxon>
        <taxon>Metazoa</taxon>
        <taxon>Cnidaria</taxon>
        <taxon>Hydrozoa</taxon>
        <taxon>Hydroidolina</taxon>
        <taxon>Anthoathecata</taxon>
        <taxon>Aplanulata</taxon>
        <taxon>Hydridae</taxon>
        <taxon>Hydra</taxon>
    </lineage>
</organism>
<dbReference type="InterPro" id="IPR000719">
    <property type="entry name" value="Prot_kinase_dom"/>
</dbReference>
<dbReference type="GO" id="GO:0016301">
    <property type="term" value="F:kinase activity"/>
    <property type="evidence" value="ECO:0007669"/>
    <property type="project" value="UniProtKB-KW"/>
</dbReference>
<evidence type="ECO:0000256" key="4">
    <source>
        <dbReference type="ARBA" id="ARBA00022840"/>
    </source>
</evidence>
<dbReference type="Gene3D" id="1.10.510.10">
    <property type="entry name" value="Transferase(Phosphotransferase) domain 1"/>
    <property type="match status" value="1"/>
</dbReference>
<dbReference type="InterPro" id="IPR008271">
    <property type="entry name" value="Ser/Thr_kinase_AS"/>
</dbReference>
<dbReference type="PANTHER" id="PTHR24348:SF22">
    <property type="entry name" value="NON-SPECIFIC SERINE_THREONINE PROTEIN KINASE"/>
    <property type="match status" value="1"/>
</dbReference>
<keyword evidence="4" id="KW-0067">ATP-binding</keyword>
<protein>
    <submittedName>
        <fullName evidence="7">Serine/threonine-protein kinase 33 isoform X2</fullName>
    </submittedName>
</protein>
<dbReference type="PROSITE" id="PS00108">
    <property type="entry name" value="PROTEIN_KINASE_ST"/>
    <property type="match status" value="1"/>
</dbReference>
<dbReference type="SMART" id="SM00220">
    <property type="entry name" value="S_TKc"/>
    <property type="match status" value="1"/>
</dbReference>
<gene>
    <name evidence="7" type="primary">LOC101238636</name>
</gene>
<sequence length="457" mass="52234">MDTVEDANLIAHICKIISKKCIQNDSYEKVKESIEYAFNECPKKCIGGHYFKCEEIKRHVEQKVCSNQPVDNNVTEENSLRKVVFFHSLRCKYLTNCKIPKCASINVNLKKHLIPNLKTESIFHLDQKLCVMFSNVKTFSIGTIIQINNDIVSVFEKIISKGRFGVVYDCWILFNKSRGDARVAVKKIKEVKSIIATAKSMALLSTIGESTNIVIPLLVLETTNYPKICYQIMILAEMDLKFVVNNGPITENLIAYLIKGVLNGIWYLHRRGYVHCDLKLENIVVKDYHAYVCDIDFVKEEAAKCDVTTTYYSAPEVYDGIANKPLDIHCIGLVLARLANVDISMNIDHNDLLLVKKIKIVQRNKRVFDDIKMTHPKFLQVFYCCTKEVPSQRSTVDELINNHLFQVNVETVSNEINYILSKKSSQSINFGIQDDLANNIVQLHLNQILDNLPKNFN</sequence>
<dbReference type="SUPFAM" id="SSF56112">
    <property type="entry name" value="Protein kinase-like (PK-like)"/>
    <property type="match status" value="1"/>
</dbReference>